<comment type="caution">
    <text evidence="4">The sequence shown here is derived from an EMBL/GenBank/DDBJ whole genome shotgun (WGS) entry which is preliminary data.</text>
</comment>
<evidence type="ECO:0000259" key="3">
    <source>
        <dbReference type="PROSITE" id="PS50011"/>
    </source>
</evidence>
<dbReference type="AlphaFoldDB" id="A0A6A3CS18"/>
<dbReference type="SUPFAM" id="SSF56112">
    <property type="entry name" value="Protein kinase-like (PK-like)"/>
    <property type="match status" value="1"/>
</dbReference>
<dbReference type="PROSITE" id="PS50011">
    <property type="entry name" value="PROTEIN_KINASE_DOM"/>
    <property type="match status" value="1"/>
</dbReference>
<dbReference type="Proteomes" id="UP000436088">
    <property type="component" value="Unassembled WGS sequence"/>
</dbReference>
<dbReference type="GO" id="GO:0005524">
    <property type="term" value="F:ATP binding"/>
    <property type="evidence" value="ECO:0007669"/>
    <property type="project" value="UniProtKB-KW"/>
</dbReference>
<dbReference type="Pfam" id="PF00069">
    <property type="entry name" value="Pkinase"/>
    <property type="match status" value="1"/>
</dbReference>
<gene>
    <name evidence="4" type="ORF">F3Y22_tig00002511pilonHSYRG00089</name>
</gene>
<evidence type="ECO:0000256" key="2">
    <source>
        <dbReference type="ARBA" id="ARBA00022840"/>
    </source>
</evidence>
<dbReference type="InterPro" id="IPR000719">
    <property type="entry name" value="Prot_kinase_dom"/>
</dbReference>
<keyword evidence="2" id="KW-0067">ATP-binding</keyword>
<dbReference type="EMBL" id="VEPZ02000181">
    <property type="protein sequence ID" value="KAE8731806.1"/>
    <property type="molecule type" value="Genomic_DNA"/>
</dbReference>
<name>A0A6A3CS18_HIBSY</name>
<dbReference type="GO" id="GO:0005886">
    <property type="term" value="C:plasma membrane"/>
    <property type="evidence" value="ECO:0007669"/>
    <property type="project" value="TreeGrafter"/>
</dbReference>
<organism evidence="4 5">
    <name type="scientific">Hibiscus syriacus</name>
    <name type="common">Rose of Sharon</name>
    <dbReference type="NCBI Taxonomy" id="106335"/>
    <lineage>
        <taxon>Eukaryota</taxon>
        <taxon>Viridiplantae</taxon>
        <taxon>Streptophyta</taxon>
        <taxon>Embryophyta</taxon>
        <taxon>Tracheophyta</taxon>
        <taxon>Spermatophyta</taxon>
        <taxon>Magnoliopsida</taxon>
        <taxon>eudicotyledons</taxon>
        <taxon>Gunneridae</taxon>
        <taxon>Pentapetalae</taxon>
        <taxon>rosids</taxon>
        <taxon>malvids</taxon>
        <taxon>Malvales</taxon>
        <taxon>Malvaceae</taxon>
        <taxon>Malvoideae</taxon>
        <taxon>Hibiscus</taxon>
    </lineage>
</organism>
<dbReference type="Gene3D" id="1.10.510.10">
    <property type="entry name" value="Transferase(Phosphotransferase) domain 1"/>
    <property type="match status" value="1"/>
</dbReference>
<dbReference type="InterPro" id="IPR011009">
    <property type="entry name" value="Kinase-like_dom_sf"/>
</dbReference>
<protein>
    <recommendedName>
        <fullName evidence="3">Protein kinase domain-containing protein</fullName>
    </recommendedName>
</protein>
<dbReference type="GO" id="GO:0004674">
    <property type="term" value="F:protein serine/threonine kinase activity"/>
    <property type="evidence" value="ECO:0007669"/>
    <property type="project" value="TreeGrafter"/>
</dbReference>
<evidence type="ECO:0000313" key="4">
    <source>
        <dbReference type="EMBL" id="KAE8731806.1"/>
    </source>
</evidence>
<proteinExistence type="predicted"/>
<evidence type="ECO:0000313" key="5">
    <source>
        <dbReference type="Proteomes" id="UP000436088"/>
    </source>
</evidence>
<keyword evidence="1" id="KW-0547">Nucleotide-binding</keyword>
<accession>A0A6A3CS18</accession>
<dbReference type="InterPro" id="IPR045274">
    <property type="entry name" value="WAK-like"/>
</dbReference>
<reference evidence="4" key="1">
    <citation type="submission" date="2019-09" db="EMBL/GenBank/DDBJ databases">
        <title>Draft genome information of white flower Hibiscus syriacus.</title>
        <authorList>
            <person name="Kim Y.-M."/>
        </authorList>
    </citation>
    <scope>NUCLEOTIDE SEQUENCE [LARGE SCALE GENOMIC DNA]</scope>
    <source>
        <strain evidence="4">YM2019G1</strain>
    </source>
</reference>
<feature type="domain" description="Protein kinase" evidence="3">
    <location>
        <begin position="1"/>
        <end position="128"/>
    </location>
</feature>
<sequence length="176" mass="20270">MQLSTLVQEILGYLDPEYLQTSQMNEKSDVYSFGVVLVELLTRKMALTFDAPEEERNLTNYFLKSMRDGDLFRIVDDKVAKGGDIGQIKQVAELAQRCLRVKSDERPTMKEVAIELEGLRVRHQHPWAEVTVNQEETPIIMYTKRFCKNINKLATNGDMRDSETSTLHLLTDEMVI</sequence>
<dbReference type="PANTHER" id="PTHR27005:SF468">
    <property type="entry name" value="OS01G0310500 PROTEIN"/>
    <property type="match status" value="1"/>
</dbReference>
<dbReference type="PANTHER" id="PTHR27005">
    <property type="entry name" value="WALL-ASSOCIATED RECEPTOR KINASE-LIKE 21"/>
    <property type="match status" value="1"/>
</dbReference>
<evidence type="ECO:0000256" key="1">
    <source>
        <dbReference type="ARBA" id="ARBA00022741"/>
    </source>
</evidence>
<keyword evidence="5" id="KW-1185">Reference proteome</keyword>
<dbReference type="GO" id="GO:0007166">
    <property type="term" value="P:cell surface receptor signaling pathway"/>
    <property type="evidence" value="ECO:0007669"/>
    <property type="project" value="InterPro"/>
</dbReference>